<evidence type="ECO:0000313" key="1">
    <source>
        <dbReference type="EMBL" id="KKN49297.1"/>
    </source>
</evidence>
<comment type="caution">
    <text evidence="1">The sequence shown here is derived from an EMBL/GenBank/DDBJ whole genome shotgun (WGS) entry which is preliminary data.</text>
</comment>
<name>A0A0F9RHU9_9ZZZZ</name>
<protein>
    <submittedName>
        <fullName evidence="1">Uncharacterized protein</fullName>
    </submittedName>
</protein>
<gene>
    <name evidence="1" type="ORF">LCGC14_0643960</name>
</gene>
<sequence>MPTVYTHIKPFQKRAINFLQQESGRLGAAGSIHGTISELTRRQDFFKELQAFLGLSIMSDQGSYLAARAADVATALAEAHAEKAMLESILKMLNPCRACYGQGDIRTHTDQSESYLTQCGGCGGTGVYKGDA</sequence>
<dbReference type="EMBL" id="LAZR01001173">
    <property type="protein sequence ID" value="KKN49297.1"/>
    <property type="molecule type" value="Genomic_DNA"/>
</dbReference>
<reference evidence="1" key="1">
    <citation type="journal article" date="2015" name="Nature">
        <title>Complex archaea that bridge the gap between prokaryotes and eukaryotes.</title>
        <authorList>
            <person name="Spang A."/>
            <person name="Saw J.H."/>
            <person name="Jorgensen S.L."/>
            <person name="Zaremba-Niedzwiedzka K."/>
            <person name="Martijn J."/>
            <person name="Lind A.E."/>
            <person name="van Eijk R."/>
            <person name="Schleper C."/>
            <person name="Guy L."/>
            <person name="Ettema T.J."/>
        </authorList>
    </citation>
    <scope>NUCLEOTIDE SEQUENCE</scope>
</reference>
<organism evidence="1">
    <name type="scientific">marine sediment metagenome</name>
    <dbReference type="NCBI Taxonomy" id="412755"/>
    <lineage>
        <taxon>unclassified sequences</taxon>
        <taxon>metagenomes</taxon>
        <taxon>ecological metagenomes</taxon>
    </lineage>
</organism>
<dbReference type="AlphaFoldDB" id="A0A0F9RHU9"/>
<proteinExistence type="predicted"/>
<accession>A0A0F9RHU9</accession>